<gene>
    <name evidence="5" type="ORF">JXQ802_LOCUS41815</name>
    <name evidence="4" type="ORF">PYM288_LOCUS26970</name>
</gene>
<dbReference type="PROSITE" id="PS51585">
    <property type="entry name" value="SAM_MT_TPMT"/>
    <property type="match status" value="1"/>
</dbReference>
<dbReference type="AlphaFoldDB" id="A0A814ZFE7"/>
<dbReference type="InterPro" id="IPR008854">
    <property type="entry name" value="TPMT"/>
</dbReference>
<reference evidence="4" key="1">
    <citation type="submission" date="2021-02" db="EMBL/GenBank/DDBJ databases">
        <authorList>
            <person name="Nowell W R."/>
        </authorList>
    </citation>
    <scope>NUCLEOTIDE SEQUENCE</scope>
</reference>
<dbReference type="PANTHER" id="PTHR10259">
    <property type="entry name" value="THIOPURINE S-METHYLTRANSFERASE"/>
    <property type="match status" value="1"/>
</dbReference>
<organism evidence="4 6">
    <name type="scientific">Rotaria sordida</name>
    <dbReference type="NCBI Taxonomy" id="392033"/>
    <lineage>
        <taxon>Eukaryota</taxon>
        <taxon>Metazoa</taxon>
        <taxon>Spiralia</taxon>
        <taxon>Gnathifera</taxon>
        <taxon>Rotifera</taxon>
        <taxon>Eurotatoria</taxon>
        <taxon>Bdelloidea</taxon>
        <taxon>Philodinida</taxon>
        <taxon>Philodinidae</taxon>
        <taxon>Rotaria</taxon>
    </lineage>
</organism>
<name>A0A814ZFE7_9BILA</name>
<evidence type="ECO:0000313" key="5">
    <source>
        <dbReference type="EMBL" id="CAF1524722.1"/>
    </source>
</evidence>
<dbReference type="Proteomes" id="UP000663870">
    <property type="component" value="Unassembled WGS sequence"/>
</dbReference>
<accession>A0A814ZFE7</accession>
<comment type="caution">
    <text evidence="4">The sequence shown here is derived from an EMBL/GenBank/DDBJ whole genome shotgun (WGS) entry which is preliminary data.</text>
</comment>
<sequence length="171" mass="19543">MLKNKKYNNFVIGVECSTLAVQELFDEYIGTGNYTIENRSTTCSIYSAYDNRLVVVVCDIFADELTPSLIGGHVSFVWDRAALTALHPANHLLYIEKLRQLSEVHSQYLISVYWHPEPPDQGPAFSISTECISKLFPHDQVLQLDDIDAKNERWADTAFEQLRECCYCIET</sequence>
<evidence type="ECO:0000313" key="4">
    <source>
        <dbReference type="EMBL" id="CAF1242873.1"/>
    </source>
</evidence>
<dbReference type="SUPFAM" id="SSF53335">
    <property type="entry name" value="S-adenosyl-L-methionine-dependent methyltransferases"/>
    <property type="match status" value="1"/>
</dbReference>
<dbReference type="EMBL" id="CAJNOH010001700">
    <property type="protein sequence ID" value="CAF1242873.1"/>
    <property type="molecule type" value="Genomic_DNA"/>
</dbReference>
<dbReference type="EMBL" id="CAJNOL010002720">
    <property type="protein sequence ID" value="CAF1524722.1"/>
    <property type="molecule type" value="Genomic_DNA"/>
</dbReference>
<evidence type="ECO:0000313" key="6">
    <source>
        <dbReference type="Proteomes" id="UP000663854"/>
    </source>
</evidence>
<dbReference type="InterPro" id="IPR029063">
    <property type="entry name" value="SAM-dependent_MTases_sf"/>
</dbReference>
<keyword evidence="7" id="KW-1185">Reference proteome</keyword>
<protein>
    <recommendedName>
        <fullName evidence="8">Thiopurine S-methyltransferase</fullName>
    </recommendedName>
</protein>
<dbReference type="GO" id="GO:0032259">
    <property type="term" value="P:methylation"/>
    <property type="evidence" value="ECO:0007669"/>
    <property type="project" value="UniProtKB-KW"/>
</dbReference>
<evidence type="ECO:0000256" key="1">
    <source>
        <dbReference type="ARBA" id="ARBA00022603"/>
    </source>
</evidence>
<evidence type="ECO:0000256" key="3">
    <source>
        <dbReference type="ARBA" id="ARBA00022691"/>
    </source>
</evidence>
<keyword evidence="1" id="KW-0489">Methyltransferase</keyword>
<dbReference type="PANTHER" id="PTHR10259:SF11">
    <property type="entry name" value="THIOPURINE S-METHYLTRANSFERASE"/>
    <property type="match status" value="1"/>
</dbReference>
<dbReference type="Gene3D" id="3.40.50.150">
    <property type="entry name" value="Vaccinia Virus protein VP39"/>
    <property type="match status" value="1"/>
</dbReference>
<dbReference type="Proteomes" id="UP000663854">
    <property type="component" value="Unassembled WGS sequence"/>
</dbReference>
<evidence type="ECO:0000256" key="2">
    <source>
        <dbReference type="ARBA" id="ARBA00022679"/>
    </source>
</evidence>
<evidence type="ECO:0000313" key="7">
    <source>
        <dbReference type="Proteomes" id="UP000663870"/>
    </source>
</evidence>
<dbReference type="Pfam" id="PF05724">
    <property type="entry name" value="TPMT"/>
    <property type="match status" value="1"/>
</dbReference>
<evidence type="ECO:0008006" key="8">
    <source>
        <dbReference type="Google" id="ProtNLM"/>
    </source>
</evidence>
<keyword evidence="2" id="KW-0808">Transferase</keyword>
<dbReference type="GO" id="GO:0008119">
    <property type="term" value="F:thiopurine S-methyltransferase activity"/>
    <property type="evidence" value="ECO:0007669"/>
    <property type="project" value="TreeGrafter"/>
</dbReference>
<keyword evidence="3" id="KW-0949">S-adenosyl-L-methionine</keyword>
<proteinExistence type="predicted"/>